<dbReference type="EMBL" id="CANL01000014">
    <property type="protein sequence ID" value="CCM63384.1"/>
    <property type="molecule type" value="Genomic_DNA"/>
</dbReference>
<feature type="region of interest" description="Disordered" evidence="1">
    <location>
        <begin position="91"/>
        <end position="118"/>
    </location>
</feature>
<feature type="compositionally biased region" description="Basic and acidic residues" evidence="1">
    <location>
        <begin position="97"/>
        <end position="118"/>
    </location>
</feature>
<dbReference type="HOGENOM" id="CLU_1522468_0_0_11"/>
<evidence type="ECO:0000313" key="3">
    <source>
        <dbReference type="EMBL" id="CCM63384.1"/>
    </source>
</evidence>
<keyword evidence="4" id="KW-1185">Reference proteome</keyword>
<dbReference type="OrthoDB" id="4464348at2"/>
<dbReference type="AlphaFoldDB" id="R4YY00"/>
<dbReference type="Proteomes" id="UP000018291">
    <property type="component" value="Unassembled WGS sequence"/>
</dbReference>
<dbReference type="STRING" id="1229780.BN381_210074"/>
<dbReference type="SUPFAM" id="SSF88697">
    <property type="entry name" value="PUA domain-like"/>
    <property type="match status" value="1"/>
</dbReference>
<organism evidence="3 4">
    <name type="scientific">Candidatus Neomicrothrix parvicella RN1</name>
    <dbReference type="NCBI Taxonomy" id="1229780"/>
    <lineage>
        <taxon>Bacteria</taxon>
        <taxon>Bacillati</taxon>
        <taxon>Actinomycetota</taxon>
        <taxon>Acidimicrobiia</taxon>
        <taxon>Acidimicrobiales</taxon>
        <taxon>Microthrixaceae</taxon>
        <taxon>Candidatus Neomicrothrix</taxon>
    </lineage>
</organism>
<name>R4YY00_9ACTN</name>
<sequence length="176" mass="19207">MEVLEALSTSPGDPVEVRRLRDGTEIGGWLLKAAPGVWDLEAALAEGDVPTSWRLAFSYRVGLINDGDPVVLWRTRGWSGPSGVVAIGQVNEPPDLAAERPGDPDDHRWVSPSERDRPRPRVGVALRVLEVPVPVERIDAVGALRSLEVRRVPRIGNPSVITPGQWAALMALLEHR</sequence>
<evidence type="ECO:0000256" key="1">
    <source>
        <dbReference type="SAM" id="MobiDB-lite"/>
    </source>
</evidence>
<gene>
    <name evidence="3" type="ORF">BN381_210074</name>
</gene>
<dbReference type="Pfam" id="PF01878">
    <property type="entry name" value="EVE"/>
    <property type="match status" value="1"/>
</dbReference>
<reference evidence="3 4" key="1">
    <citation type="journal article" date="2013" name="ISME J.">
        <title>Metabolic model for the filamentous 'Candidatus Microthrix parvicella' based on genomic and metagenomic analyses.</title>
        <authorList>
            <person name="Jon McIlroy S."/>
            <person name="Kristiansen R."/>
            <person name="Albertsen M."/>
            <person name="Michael Karst S."/>
            <person name="Rossetti S."/>
            <person name="Lund Nielsen J."/>
            <person name="Tandoi V."/>
            <person name="James Seviour R."/>
            <person name="Nielsen P.H."/>
        </authorList>
    </citation>
    <scope>NUCLEOTIDE SEQUENCE [LARGE SCALE GENOMIC DNA]</scope>
    <source>
        <strain evidence="3 4">RN1</strain>
    </source>
</reference>
<dbReference type="InterPro" id="IPR002740">
    <property type="entry name" value="EVE_domain"/>
</dbReference>
<feature type="domain" description="EVE" evidence="2">
    <location>
        <begin position="29"/>
        <end position="171"/>
    </location>
</feature>
<accession>R4YY00</accession>
<evidence type="ECO:0000259" key="2">
    <source>
        <dbReference type="Pfam" id="PF01878"/>
    </source>
</evidence>
<proteinExistence type="predicted"/>
<comment type="caution">
    <text evidence="3">The sequence shown here is derived from an EMBL/GenBank/DDBJ whole genome shotgun (WGS) entry which is preliminary data.</text>
</comment>
<evidence type="ECO:0000313" key="4">
    <source>
        <dbReference type="Proteomes" id="UP000018291"/>
    </source>
</evidence>
<protein>
    <recommendedName>
        <fullName evidence="2">EVE domain-containing protein</fullName>
    </recommendedName>
</protein>
<dbReference type="InterPro" id="IPR015947">
    <property type="entry name" value="PUA-like_sf"/>
</dbReference>
<dbReference type="RefSeq" id="WP_012225884.1">
    <property type="nucleotide sequence ID" value="NZ_HG422565.1"/>
</dbReference>